<reference evidence="1" key="1">
    <citation type="submission" date="2023-10" db="EMBL/GenBank/DDBJ databases">
        <authorList>
            <person name="Rodriguez Cubillos JULIANA M."/>
            <person name="De Vega J."/>
        </authorList>
    </citation>
    <scope>NUCLEOTIDE SEQUENCE</scope>
</reference>
<gene>
    <name evidence="1" type="ORF">MILVUS5_LOCUS12339</name>
</gene>
<keyword evidence="2" id="KW-1185">Reference proteome</keyword>
<comment type="caution">
    <text evidence="1">The sequence shown here is derived from an EMBL/GenBank/DDBJ whole genome shotgun (WGS) entry which is preliminary data.</text>
</comment>
<organism evidence="1 2">
    <name type="scientific">Trifolium pratense</name>
    <name type="common">Red clover</name>
    <dbReference type="NCBI Taxonomy" id="57577"/>
    <lineage>
        <taxon>Eukaryota</taxon>
        <taxon>Viridiplantae</taxon>
        <taxon>Streptophyta</taxon>
        <taxon>Embryophyta</taxon>
        <taxon>Tracheophyta</taxon>
        <taxon>Spermatophyta</taxon>
        <taxon>Magnoliopsida</taxon>
        <taxon>eudicotyledons</taxon>
        <taxon>Gunneridae</taxon>
        <taxon>Pentapetalae</taxon>
        <taxon>rosids</taxon>
        <taxon>fabids</taxon>
        <taxon>Fabales</taxon>
        <taxon>Fabaceae</taxon>
        <taxon>Papilionoideae</taxon>
        <taxon>50 kb inversion clade</taxon>
        <taxon>NPAAA clade</taxon>
        <taxon>Hologalegina</taxon>
        <taxon>IRL clade</taxon>
        <taxon>Trifolieae</taxon>
        <taxon>Trifolium</taxon>
    </lineage>
</organism>
<name>A0ACB0JFD1_TRIPR</name>
<dbReference type="EMBL" id="CASHSV030000034">
    <property type="protein sequence ID" value="CAJ2642997.1"/>
    <property type="molecule type" value="Genomic_DNA"/>
</dbReference>
<sequence>MECATQKCSKSNIKLVIIEKNTTNHKSTSLIVTILTKFHAGYFRISLSLGGQALLWKTLIIEPTKDTNTLRHMFHMLPSSVFIVLWSLSLFILTLLSILYLLRCLYFFKMVKSEFLHHVGVNYLFAPSISWFLLLQSAPFIAPKTITYLILWWLFAVPVVVLDVKIYGQWFTKGKRFLTTVANPTSQLTVIGNLVGAHAAARMDWKESAVCLFSLGMVHYLVLFVTLYQRLSGGDRLPVLLRPVFFLFFAAPGVASLAWESIVGDFDTFSKMLFFLSLFLFISLVCRPALFKRSMRRFNVAWWAYSFPVTVLAMASTNYAQQVKGTVSHIIMLIFLALSVLVSFSLTVITLINSKMLLPDNDHPTASLLIV</sequence>
<evidence type="ECO:0000313" key="2">
    <source>
        <dbReference type="Proteomes" id="UP001177021"/>
    </source>
</evidence>
<dbReference type="Proteomes" id="UP001177021">
    <property type="component" value="Unassembled WGS sequence"/>
</dbReference>
<evidence type="ECO:0000313" key="1">
    <source>
        <dbReference type="EMBL" id="CAJ2642997.1"/>
    </source>
</evidence>
<accession>A0ACB0JFD1</accession>
<proteinExistence type="predicted"/>
<protein>
    <submittedName>
        <fullName evidence="1">Uncharacterized protein</fullName>
    </submittedName>
</protein>